<reference evidence="3 4" key="2">
    <citation type="journal article" date="2017" name="Front. Plant Sci.">
        <title>Gene Classification and Mining of Molecular Markers Useful in Red Clover (Trifolium pratense) Breeding.</title>
        <authorList>
            <person name="Istvanek J."/>
            <person name="Dluhosova J."/>
            <person name="Dluhos P."/>
            <person name="Patkova L."/>
            <person name="Nedelnik J."/>
            <person name="Repkova J."/>
        </authorList>
    </citation>
    <scope>NUCLEOTIDE SEQUENCE [LARGE SCALE GENOMIC DNA]</scope>
    <source>
        <strain evidence="4">cv. Tatra</strain>
        <tissue evidence="3">Young leaves</tissue>
    </source>
</reference>
<dbReference type="PANTHER" id="PTHR37984">
    <property type="entry name" value="PROTEIN CBG26694"/>
    <property type="match status" value="1"/>
</dbReference>
<proteinExistence type="predicted"/>
<feature type="domain" description="Integrase catalytic" evidence="2">
    <location>
        <begin position="181"/>
        <end position="270"/>
    </location>
</feature>
<dbReference type="InterPro" id="IPR050951">
    <property type="entry name" value="Retrovirus_Pol_polyprotein"/>
</dbReference>
<feature type="coiled-coil region" evidence="1">
    <location>
        <begin position="333"/>
        <end position="367"/>
    </location>
</feature>
<keyword evidence="1" id="KW-0175">Coiled coil</keyword>
<evidence type="ECO:0000259" key="2">
    <source>
        <dbReference type="PROSITE" id="PS50994"/>
    </source>
</evidence>
<dbReference type="PROSITE" id="PS50994">
    <property type="entry name" value="INTEGRASE"/>
    <property type="match status" value="1"/>
</dbReference>
<dbReference type="SUPFAM" id="SSF56672">
    <property type="entry name" value="DNA/RNA polymerases"/>
    <property type="match status" value="1"/>
</dbReference>
<dbReference type="PANTHER" id="PTHR37984:SF5">
    <property type="entry name" value="PROTEIN NYNRIN-LIKE"/>
    <property type="match status" value="1"/>
</dbReference>
<dbReference type="EMBL" id="ASHM01002359">
    <property type="protein sequence ID" value="PNY08203.1"/>
    <property type="molecule type" value="Genomic_DNA"/>
</dbReference>
<dbReference type="InterPro" id="IPR043128">
    <property type="entry name" value="Rev_trsase/Diguanyl_cyclase"/>
</dbReference>
<dbReference type="AlphaFoldDB" id="A0A2K3NYW2"/>
<dbReference type="Gene3D" id="3.30.70.270">
    <property type="match status" value="2"/>
</dbReference>
<dbReference type="InterPro" id="IPR012337">
    <property type="entry name" value="RNaseH-like_sf"/>
</dbReference>
<sequence length="390" mass="44066">MPFGLCNAPATFQATMNDAFRPLLPPDPAKIQSIVDRPTPSSVKGLRGFLGLSVFYGKFIRNYAGIAQPLTALLKKDSFHWSESAQDAFDLLSHEEQCMALPVPHHTFLEDLKQDLATDGVFKSLCERLATDPASLPGFRLHEGLLFRHNRIWEVQDFIKQCTICQQTKYSTLKPAGLLQPLALPTNVWEDISMDFVTGLPPSQGFSVLFVVVDRFIKGIHLGAFASGFTAYKVAELFVSIFCKHHGLPKSIVSDRDPIFISHFWKDLFKFSVEQYLRAFVHDKPSHWVCFLSWAEFHYNTSVHSVSGVTPYQVTYGKPPPSIPSYIPGSSVVDACDQTLEAREELLAQLQKNLMKAQKQMKLGADKHRRDIEFAVNSWVYVKLQPYRQV</sequence>
<evidence type="ECO:0000256" key="1">
    <source>
        <dbReference type="SAM" id="Coils"/>
    </source>
</evidence>
<dbReference type="GO" id="GO:0015074">
    <property type="term" value="P:DNA integration"/>
    <property type="evidence" value="ECO:0007669"/>
    <property type="project" value="InterPro"/>
</dbReference>
<dbReference type="STRING" id="57577.A0A2K3NYW2"/>
<dbReference type="InterPro" id="IPR043502">
    <property type="entry name" value="DNA/RNA_pol_sf"/>
</dbReference>
<dbReference type="SUPFAM" id="SSF53098">
    <property type="entry name" value="Ribonuclease H-like"/>
    <property type="match status" value="1"/>
</dbReference>
<comment type="caution">
    <text evidence="3">The sequence shown here is derived from an EMBL/GenBank/DDBJ whole genome shotgun (WGS) entry which is preliminary data.</text>
</comment>
<evidence type="ECO:0000313" key="4">
    <source>
        <dbReference type="Proteomes" id="UP000236291"/>
    </source>
</evidence>
<feature type="non-terminal residue" evidence="3">
    <location>
        <position position="390"/>
    </location>
</feature>
<evidence type="ECO:0000313" key="3">
    <source>
        <dbReference type="EMBL" id="PNY08203.1"/>
    </source>
</evidence>
<dbReference type="Gene3D" id="3.30.420.10">
    <property type="entry name" value="Ribonuclease H-like superfamily/Ribonuclease H"/>
    <property type="match status" value="2"/>
</dbReference>
<dbReference type="FunFam" id="3.30.70.270:FF:000020">
    <property type="entry name" value="Transposon Tf2-6 polyprotein-like Protein"/>
    <property type="match status" value="1"/>
</dbReference>
<dbReference type="GO" id="GO:0003676">
    <property type="term" value="F:nucleic acid binding"/>
    <property type="evidence" value="ECO:0007669"/>
    <property type="project" value="InterPro"/>
</dbReference>
<reference evidence="3 4" key="1">
    <citation type="journal article" date="2014" name="Am. J. Bot.">
        <title>Genome assembly and annotation for red clover (Trifolium pratense; Fabaceae).</title>
        <authorList>
            <person name="Istvanek J."/>
            <person name="Jaros M."/>
            <person name="Krenek A."/>
            <person name="Repkova J."/>
        </authorList>
    </citation>
    <scope>NUCLEOTIDE SEQUENCE [LARGE SCALE GENOMIC DNA]</scope>
    <source>
        <strain evidence="4">cv. Tatra</strain>
        <tissue evidence="3">Young leaves</tissue>
    </source>
</reference>
<dbReference type="InterPro" id="IPR036397">
    <property type="entry name" value="RNaseH_sf"/>
</dbReference>
<gene>
    <name evidence="3" type="ORF">L195_g004717</name>
</gene>
<dbReference type="InterPro" id="IPR001584">
    <property type="entry name" value="Integrase_cat-core"/>
</dbReference>
<dbReference type="Proteomes" id="UP000236291">
    <property type="component" value="Unassembled WGS sequence"/>
</dbReference>
<name>A0A2K3NYW2_TRIPR</name>
<protein>
    <recommendedName>
        <fullName evidence="2">Integrase catalytic domain-containing protein</fullName>
    </recommendedName>
</protein>
<organism evidence="3 4">
    <name type="scientific">Trifolium pratense</name>
    <name type="common">Red clover</name>
    <dbReference type="NCBI Taxonomy" id="57577"/>
    <lineage>
        <taxon>Eukaryota</taxon>
        <taxon>Viridiplantae</taxon>
        <taxon>Streptophyta</taxon>
        <taxon>Embryophyta</taxon>
        <taxon>Tracheophyta</taxon>
        <taxon>Spermatophyta</taxon>
        <taxon>Magnoliopsida</taxon>
        <taxon>eudicotyledons</taxon>
        <taxon>Gunneridae</taxon>
        <taxon>Pentapetalae</taxon>
        <taxon>rosids</taxon>
        <taxon>fabids</taxon>
        <taxon>Fabales</taxon>
        <taxon>Fabaceae</taxon>
        <taxon>Papilionoideae</taxon>
        <taxon>50 kb inversion clade</taxon>
        <taxon>NPAAA clade</taxon>
        <taxon>Hologalegina</taxon>
        <taxon>IRL clade</taxon>
        <taxon>Trifolieae</taxon>
        <taxon>Trifolium</taxon>
    </lineage>
</organism>
<accession>A0A2K3NYW2</accession>